<dbReference type="InterPro" id="IPR037523">
    <property type="entry name" value="VOC_core"/>
</dbReference>
<protein>
    <recommendedName>
        <fullName evidence="3">VOC domain-containing protein</fullName>
    </recommendedName>
</protein>
<keyword evidence="1" id="KW-0479">Metal-binding</keyword>
<sequence>MASIKMLLLALISLTSALTTATTSNTTTISAANSASFAFNHVGLSIGDIDAAVAFYTNIIGFRVAMGAQTFNRSTSPDSPIFNIYTDVNIMKVAWLLSGSNAIGLELFQFVDPPPPCAPAPVANGGFPKDNFFHMGITTDEATALSQRIVDAGGRVVGEPIPSGSEFPIYYTMDPWGNLIELLPFSYEDTFVAAS</sequence>
<dbReference type="PROSITE" id="PS51819">
    <property type="entry name" value="VOC"/>
    <property type="match status" value="1"/>
</dbReference>
<proteinExistence type="predicted"/>
<dbReference type="EMBL" id="JAFJYH010000044">
    <property type="protein sequence ID" value="KAG4422759.1"/>
    <property type="molecule type" value="Genomic_DNA"/>
</dbReference>
<keyword evidence="2" id="KW-0732">Signal</keyword>
<dbReference type="SUPFAM" id="SSF54593">
    <property type="entry name" value="Glyoxalase/Bleomycin resistance protein/Dihydroxybiphenyl dioxygenase"/>
    <property type="match status" value="1"/>
</dbReference>
<dbReference type="OrthoDB" id="16820at2759"/>
<evidence type="ECO:0000313" key="4">
    <source>
        <dbReference type="EMBL" id="KAG4422759.1"/>
    </source>
</evidence>
<evidence type="ECO:0000256" key="1">
    <source>
        <dbReference type="ARBA" id="ARBA00022723"/>
    </source>
</evidence>
<dbReference type="PANTHER" id="PTHR43048">
    <property type="entry name" value="METHYLMALONYL-COA EPIMERASE"/>
    <property type="match status" value="1"/>
</dbReference>
<feature type="domain" description="VOC" evidence="3">
    <location>
        <begin position="38"/>
        <end position="185"/>
    </location>
</feature>
<dbReference type="PANTHER" id="PTHR43048:SF6">
    <property type="entry name" value="BLR8189 PROTEIN"/>
    <property type="match status" value="1"/>
</dbReference>
<reference evidence="4" key="1">
    <citation type="submission" date="2021-02" db="EMBL/GenBank/DDBJ databases">
        <title>Genome sequence Cadophora malorum strain M34.</title>
        <authorList>
            <person name="Stefanovic E."/>
            <person name="Vu D."/>
            <person name="Scully C."/>
            <person name="Dijksterhuis J."/>
            <person name="Roader J."/>
            <person name="Houbraken J."/>
        </authorList>
    </citation>
    <scope>NUCLEOTIDE SEQUENCE</scope>
    <source>
        <strain evidence="4">M34</strain>
    </source>
</reference>
<feature type="signal peptide" evidence="2">
    <location>
        <begin position="1"/>
        <end position="17"/>
    </location>
</feature>
<dbReference type="InterPro" id="IPR004360">
    <property type="entry name" value="Glyas_Fos-R_dOase_dom"/>
</dbReference>
<accession>A0A8H7WDB8</accession>
<keyword evidence="5" id="KW-1185">Reference proteome</keyword>
<name>A0A8H7WDB8_9HELO</name>
<organism evidence="4 5">
    <name type="scientific">Cadophora malorum</name>
    <dbReference type="NCBI Taxonomy" id="108018"/>
    <lineage>
        <taxon>Eukaryota</taxon>
        <taxon>Fungi</taxon>
        <taxon>Dikarya</taxon>
        <taxon>Ascomycota</taxon>
        <taxon>Pezizomycotina</taxon>
        <taxon>Leotiomycetes</taxon>
        <taxon>Helotiales</taxon>
        <taxon>Ploettnerulaceae</taxon>
        <taxon>Cadophora</taxon>
    </lineage>
</organism>
<dbReference type="Proteomes" id="UP000664132">
    <property type="component" value="Unassembled WGS sequence"/>
</dbReference>
<dbReference type="AlphaFoldDB" id="A0A8H7WDB8"/>
<evidence type="ECO:0000313" key="5">
    <source>
        <dbReference type="Proteomes" id="UP000664132"/>
    </source>
</evidence>
<dbReference type="GO" id="GO:0046872">
    <property type="term" value="F:metal ion binding"/>
    <property type="evidence" value="ECO:0007669"/>
    <property type="project" value="UniProtKB-KW"/>
</dbReference>
<evidence type="ECO:0000256" key="2">
    <source>
        <dbReference type="SAM" id="SignalP"/>
    </source>
</evidence>
<dbReference type="Pfam" id="PF00903">
    <property type="entry name" value="Glyoxalase"/>
    <property type="match status" value="1"/>
</dbReference>
<feature type="chain" id="PRO_5034002599" description="VOC domain-containing protein" evidence="2">
    <location>
        <begin position="18"/>
        <end position="195"/>
    </location>
</feature>
<comment type="caution">
    <text evidence="4">The sequence shown here is derived from an EMBL/GenBank/DDBJ whole genome shotgun (WGS) entry which is preliminary data.</text>
</comment>
<dbReference type="InterPro" id="IPR029068">
    <property type="entry name" value="Glyas_Bleomycin-R_OHBP_Dase"/>
</dbReference>
<dbReference type="GO" id="GO:0046491">
    <property type="term" value="P:L-methylmalonyl-CoA metabolic process"/>
    <property type="evidence" value="ECO:0007669"/>
    <property type="project" value="TreeGrafter"/>
</dbReference>
<gene>
    <name evidence="4" type="ORF">IFR04_004107</name>
</gene>
<evidence type="ECO:0000259" key="3">
    <source>
        <dbReference type="PROSITE" id="PS51819"/>
    </source>
</evidence>
<dbReference type="Gene3D" id="3.10.180.10">
    <property type="entry name" value="2,3-Dihydroxybiphenyl 1,2-Dioxygenase, domain 1"/>
    <property type="match status" value="1"/>
</dbReference>
<dbReference type="GO" id="GO:0004493">
    <property type="term" value="F:methylmalonyl-CoA epimerase activity"/>
    <property type="evidence" value="ECO:0007669"/>
    <property type="project" value="TreeGrafter"/>
</dbReference>
<dbReference type="InterPro" id="IPR051785">
    <property type="entry name" value="MMCE/EMCE_epimerase"/>
</dbReference>